<dbReference type="GO" id="GO:0034599">
    <property type="term" value="P:cellular response to oxidative stress"/>
    <property type="evidence" value="ECO:0007669"/>
    <property type="project" value="TreeGrafter"/>
</dbReference>
<name>A0A086KDD5_TOXGO</name>
<accession>A0A086KDD5</accession>
<proteinExistence type="predicted"/>
<feature type="region of interest" description="Disordered" evidence="3">
    <location>
        <begin position="104"/>
        <end position="133"/>
    </location>
</feature>
<dbReference type="PRINTS" id="PR00160">
    <property type="entry name" value="GLUTAREDOXIN"/>
</dbReference>
<reference evidence="5 6" key="1">
    <citation type="submission" date="2014-03" db="EMBL/GenBank/DDBJ databases">
        <authorList>
            <person name="Sibley D."/>
            <person name="Venepally P."/>
            <person name="Karamycheva S."/>
            <person name="Hadjithomas M."/>
            <person name="Khan A."/>
            <person name="Brunk B."/>
            <person name="Roos D."/>
            <person name="Caler E."/>
            <person name="Lorenzi H."/>
        </authorList>
    </citation>
    <scope>NUCLEOTIDE SEQUENCE [LARGE SCALE GENOMIC DNA]</scope>
    <source>
        <strain evidence="6">p89</strain>
    </source>
</reference>
<evidence type="ECO:0000256" key="3">
    <source>
        <dbReference type="SAM" id="MobiDB-lite"/>
    </source>
</evidence>
<gene>
    <name evidence="5" type="ORF">TGP89_227150</name>
</gene>
<comment type="caution">
    <text evidence="5">The sequence shown here is derived from an EMBL/GenBank/DDBJ whole genome shotgun (WGS) entry which is preliminary data.</text>
</comment>
<sequence>MHVSGGARRAVFLLSFLHQFLVGGCVLRTLIFCRGAAVVQPGRGGSHSLLFPETFAVLSARRLSAASTEPKEAGWPVWNRLQSAAPCVLRPLIHAFRRLAPDRVSSGDRSAHAEPSRASAAQEQPGNRPHRGPTDAFFGGFLSAAALSWVSSFRCGQPRQQGVDSAGRDRNDKCHCPPRRAPQGIYCSTVCSRMGAQKKMLSTSPQKGGQTPDRTQGSMFQDPDHPDDRVIRAWIKEKIAKHKVVVFAMSYCPYCDTALEILRNAGVKDLGDVMIDRMDYTPQIQDILEEMTGARTVPRVFIDGIFFGGCSDLEEAEASGKLKEILSAAGAI</sequence>
<feature type="compositionally biased region" description="Basic and acidic residues" evidence="3">
    <location>
        <begin position="104"/>
        <end position="115"/>
    </location>
</feature>
<dbReference type="SUPFAM" id="SSF52833">
    <property type="entry name" value="Thioredoxin-like"/>
    <property type="match status" value="1"/>
</dbReference>
<evidence type="ECO:0000256" key="2">
    <source>
        <dbReference type="ARBA" id="ARBA00023284"/>
    </source>
</evidence>
<evidence type="ECO:0000313" key="5">
    <source>
        <dbReference type="EMBL" id="KFG42403.1"/>
    </source>
</evidence>
<organism evidence="5 6">
    <name type="scientific">Toxoplasma gondii p89</name>
    <dbReference type="NCBI Taxonomy" id="943119"/>
    <lineage>
        <taxon>Eukaryota</taxon>
        <taxon>Sar</taxon>
        <taxon>Alveolata</taxon>
        <taxon>Apicomplexa</taxon>
        <taxon>Conoidasida</taxon>
        <taxon>Coccidia</taxon>
        <taxon>Eucoccidiorida</taxon>
        <taxon>Eimeriorina</taxon>
        <taxon>Sarcocystidae</taxon>
        <taxon>Toxoplasma</taxon>
    </lineage>
</organism>
<dbReference type="InterPro" id="IPR011767">
    <property type="entry name" value="GLR_AS"/>
</dbReference>
<dbReference type="CDD" id="cd03419">
    <property type="entry name" value="GRX_GRXh_1_2_like"/>
    <property type="match status" value="1"/>
</dbReference>
<dbReference type="AlphaFoldDB" id="A0A086KDD5"/>
<dbReference type="Pfam" id="PF00462">
    <property type="entry name" value="Glutaredoxin"/>
    <property type="match status" value="1"/>
</dbReference>
<dbReference type="Proteomes" id="UP000028828">
    <property type="component" value="Unassembled WGS sequence"/>
</dbReference>
<dbReference type="PANTHER" id="PTHR45694">
    <property type="entry name" value="GLUTAREDOXIN 2"/>
    <property type="match status" value="1"/>
</dbReference>
<protein>
    <submittedName>
        <fullName evidence="5">Putative glutaredoxin</fullName>
    </submittedName>
</protein>
<evidence type="ECO:0000313" key="6">
    <source>
        <dbReference type="Proteomes" id="UP000028828"/>
    </source>
</evidence>
<evidence type="ECO:0000256" key="1">
    <source>
        <dbReference type="ARBA" id="ARBA00023157"/>
    </source>
</evidence>
<dbReference type="InterPro" id="IPR036249">
    <property type="entry name" value="Thioredoxin-like_sf"/>
</dbReference>
<dbReference type="GO" id="GO:0005737">
    <property type="term" value="C:cytoplasm"/>
    <property type="evidence" value="ECO:0007669"/>
    <property type="project" value="TreeGrafter"/>
</dbReference>
<dbReference type="Gene3D" id="3.40.30.10">
    <property type="entry name" value="Glutaredoxin"/>
    <property type="match status" value="1"/>
</dbReference>
<keyword evidence="2" id="KW-0676">Redox-active center</keyword>
<keyword evidence="1" id="KW-1015">Disulfide bond</keyword>
<dbReference type="PANTHER" id="PTHR45694:SF18">
    <property type="entry name" value="GLUTAREDOXIN-1-RELATED"/>
    <property type="match status" value="1"/>
</dbReference>
<feature type="region of interest" description="Disordered" evidence="3">
    <location>
        <begin position="200"/>
        <end position="226"/>
    </location>
</feature>
<dbReference type="InterPro" id="IPR002109">
    <property type="entry name" value="Glutaredoxin"/>
</dbReference>
<dbReference type="EMBL" id="AEYI02001024">
    <property type="protein sequence ID" value="KFG42403.1"/>
    <property type="molecule type" value="Genomic_DNA"/>
</dbReference>
<evidence type="ECO:0000259" key="4">
    <source>
        <dbReference type="Pfam" id="PF00462"/>
    </source>
</evidence>
<dbReference type="GO" id="GO:0015038">
    <property type="term" value="F:glutathione disulfide oxidoreductase activity"/>
    <property type="evidence" value="ECO:0007669"/>
    <property type="project" value="TreeGrafter"/>
</dbReference>
<dbReference type="InterPro" id="IPR014025">
    <property type="entry name" value="Glutaredoxin_subgr"/>
</dbReference>
<feature type="compositionally biased region" description="Polar residues" evidence="3">
    <location>
        <begin position="200"/>
        <end position="219"/>
    </location>
</feature>
<dbReference type="PROSITE" id="PS00195">
    <property type="entry name" value="GLUTAREDOXIN_1"/>
    <property type="match status" value="1"/>
</dbReference>
<feature type="domain" description="Glutaredoxin" evidence="4">
    <location>
        <begin position="244"/>
        <end position="305"/>
    </location>
</feature>
<dbReference type="PROSITE" id="PS51354">
    <property type="entry name" value="GLUTAREDOXIN_2"/>
    <property type="match status" value="1"/>
</dbReference>
<dbReference type="VEuPathDB" id="ToxoDB:TGP89_227150"/>